<dbReference type="CDD" id="cd23509">
    <property type="entry name" value="Gnk2-like"/>
    <property type="match status" value="1"/>
</dbReference>
<dbReference type="InterPro" id="IPR002902">
    <property type="entry name" value="GNK2"/>
</dbReference>
<dbReference type="Proteomes" id="UP000501690">
    <property type="component" value="Linkage Group LG8"/>
</dbReference>
<comment type="similarity">
    <text evidence="8">Belongs to the cysteine-rich repeat secretory protein family. Plasmodesmata-located proteins (PDLD) subfamily.</text>
</comment>
<evidence type="ECO:0000256" key="5">
    <source>
        <dbReference type="ARBA" id="ARBA00022949"/>
    </source>
</evidence>
<evidence type="ECO:0000256" key="2">
    <source>
        <dbReference type="ARBA" id="ARBA00022581"/>
    </source>
</evidence>
<reference evidence="11 12" key="1">
    <citation type="submission" date="2019-04" db="EMBL/GenBank/DDBJ databases">
        <title>An improved genome assembly and genetic linkage map for asparagus bean, Vigna unguiculata ssp. sesquipedialis.</title>
        <authorList>
            <person name="Xia Q."/>
            <person name="Zhang R."/>
            <person name="Dong Y."/>
        </authorList>
    </citation>
    <scope>NUCLEOTIDE SEQUENCE [LARGE SCALE GENOMIC DNA]</scope>
    <source>
        <tissue evidence="11">Leaf</tissue>
    </source>
</reference>
<name>A0A4D6MLZ7_VIGUN</name>
<sequence>MIIKTKHDIHTLLFLTALIFFLSTTTSPADNINLIYKGCADQKLQEPYSQNLKPLLSSLVAESAQKGFAATTQNGLTGAYQCRGDLTGSDCHRVTLNAVWTCNRTRARFERSSTPACTRVRDHHHAIRAAARDADGEGGRKGK</sequence>
<gene>
    <name evidence="11" type="ORF">DEO72_LG8g615</name>
</gene>
<evidence type="ECO:0000313" key="11">
    <source>
        <dbReference type="EMBL" id="QCE02600.1"/>
    </source>
</evidence>
<dbReference type="Pfam" id="PF01657">
    <property type="entry name" value="Stress-antifung"/>
    <property type="match status" value="1"/>
</dbReference>
<dbReference type="GO" id="GO:0046739">
    <property type="term" value="P:transport of virus in multicellular host"/>
    <property type="evidence" value="ECO:0007669"/>
    <property type="project" value="TreeGrafter"/>
</dbReference>
<dbReference type="AlphaFoldDB" id="A0A4D6MLZ7"/>
<keyword evidence="6" id="KW-1015">Disulfide bond</keyword>
<feature type="domain" description="Gnk2-homologous" evidence="10">
    <location>
        <begin position="43"/>
        <end position="103"/>
    </location>
</feature>
<protein>
    <recommendedName>
        <fullName evidence="10">Gnk2-homologous domain-containing protein</fullName>
    </recommendedName>
</protein>
<evidence type="ECO:0000256" key="7">
    <source>
        <dbReference type="ARBA" id="ARBA00024184"/>
    </source>
</evidence>
<evidence type="ECO:0000313" key="12">
    <source>
        <dbReference type="Proteomes" id="UP000501690"/>
    </source>
</evidence>
<evidence type="ECO:0000256" key="6">
    <source>
        <dbReference type="ARBA" id="ARBA00023157"/>
    </source>
</evidence>
<keyword evidence="5" id="KW-0965">Cell junction</keyword>
<evidence type="ECO:0000256" key="1">
    <source>
        <dbReference type="ARBA" id="ARBA00004251"/>
    </source>
</evidence>
<accession>A0A4D6MLZ7</accession>
<keyword evidence="2" id="KW-0945">Host-virus interaction</keyword>
<dbReference type="InterPro" id="IPR051378">
    <property type="entry name" value="Cell2Cell_Antifungal"/>
</dbReference>
<dbReference type="EMBL" id="CP039352">
    <property type="protein sequence ID" value="QCE02600.1"/>
    <property type="molecule type" value="Genomic_DNA"/>
</dbReference>
<dbReference type="GO" id="GO:0005886">
    <property type="term" value="C:plasma membrane"/>
    <property type="evidence" value="ECO:0007669"/>
    <property type="project" value="UniProtKB-SubCell"/>
</dbReference>
<feature type="chain" id="PRO_5020032502" description="Gnk2-homologous domain-containing protein" evidence="9">
    <location>
        <begin position="30"/>
        <end position="143"/>
    </location>
</feature>
<evidence type="ECO:0000256" key="9">
    <source>
        <dbReference type="SAM" id="SignalP"/>
    </source>
</evidence>
<keyword evidence="3 9" id="KW-0732">Signal</keyword>
<feature type="signal peptide" evidence="9">
    <location>
        <begin position="1"/>
        <end position="29"/>
    </location>
</feature>
<evidence type="ECO:0000256" key="4">
    <source>
        <dbReference type="ARBA" id="ARBA00022737"/>
    </source>
</evidence>
<evidence type="ECO:0000256" key="8">
    <source>
        <dbReference type="ARBA" id="ARBA00038393"/>
    </source>
</evidence>
<comment type="subcellular location">
    <subcellularLocation>
        <location evidence="7">Cell junction</location>
        <location evidence="7">Plasmodesma</location>
    </subcellularLocation>
    <subcellularLocation>
        <location evidence="1">Cell membrane</location>
        <topology evidence="1">Single-pass type I membrane protein</topology>
    </subcellularLocation>
</comment>
<proteinExistence type="inferred from homology"/>
<evidence type="ECO:0000256" key="3">
    <source>
        <dbReference type="ARBA" id="ARBA00022729"/>
    </source>
</evidence>
<dbReference type="GO" id="GO:0009506">
    <property type="term" value="C:plasmodesma"/>
    <property type="evidence" value="ECO:0007669"/>
    <property type="project" value="UniProtKB-SubCell"/>
</dbReference>
<organism evidence="11 12">
    <name type="scientific">Vigna unguiculata</name>
    <name type="common">Cowpea</name>
    <dbReference type="NCBI Taxonomy" id="3917"/>
    <lineage>
        <taxon>Eukaryota</taxon>
        <taxon>Viridiplantae</taxon>
        <taxon>Streptophyta</taxon>
        <taxon>Embryophyta</taxon>
        <taxon>Tracheophyta</taxon>
        <taxon>Spermatophyta</taxon>
        <taxon>Magnoliopsida</taxon>
        <taxon>eudicotyledons</taxon>
        <taxon>Gunneridae</taxon>
        <taxon>Pentapetalae</taxon>
        <taxon>rosids</taxon>
        <taxon>fabids</taxon>
        <taxon>Fabales</taxon>
        <taxon>Fabaceae</taxon>
        <taxon>Papilionoideae</taxon>
        <taxon>50 kb inversion clade</taxon>
        <taxon>NPAAA clade</taxon>
        <taxon>indigoferoid/millettioid clade</taxon>
        <taxon>Phaseoleae</taxon>
        <taxon>Vigna</taxon>
    </lineage>
</organism>
<keyword evidence="12" id="KW-1185">Reference proteome</keyword>
<dbReference type="InterPro" id="IPR038408">
    <property type="entry name" value="GNK2_sf"/>
</dbReference>
<evidence type="ECO:0000259" key="10">
    <source>
        <dbReference type="Pfam" id="PF01657"/>
    </source>
</evidence>
<dbReference type="Gene3D" id="3.30.430.20">
    <property type="entry name" value="Gnk2 domain, C-X8-C-X2-C motif"/>
    <property type="match status" value="1"/>
</dbReference>
<keyword evidence="4" id="KW-0677">Repeat</keyword>
<dbReference type="PANTHER" id="PTHR32080">
    <property type="entry name" value="ANTIFUNGAL PROTEIN GINKBILOBIN-2-LIKE"/>
    <property type="match status" value="1"/>
</dbReference>
<dbReference type="PANTHER" id="PTHR32080:SF36">
    <property type="entry name" value="PLASMODESMATA-LOCATED PROTEIN 1"/>
    <property type="match status" value="1"/>
</dbReference>
<dbReference type="GO" id="GO:0010497">
    <property type="term" value="P:plasmodesmata-mediated intercellular transport"/>
    <property type="evidence" value="ECO:0007669"/>
    <property type="project" value="TreeGrafter"/>
</dbReference>